<protein>
    <recommendedName>
        <fullName evidence="4">BZIP domain-containing protein</fullName>
    </recommendedName>
</protein>
<dbReference type="Proteomes" id="UP000562682">
    <property type="component" value="Unassembled WGS sequence"/>
</dbReference>
<dbReference type="AlphaFoldDB" id="A0A8H5XKF4"/>
<feature type="region of interest" description="Disordered" evidence="1">
    <location>
        <begin position="334"/>
        <end position="355"/>
    </location>
</feature>
<evidence type="ECO:0000313" key="3">
    <source>
        <dbReference type="Proteomes" id="UP000562682"/>
    </source>
</evidence>
<feature type="region of interest" description="Disordered" evidence="1">
    <location>
        <begin position="404"/>
        <end position="492"/>
    </location>
</feature>
<feature type="compositionally biased region" description="Basic residues" evidence="1">
    <location>
        <begin position="7"/>
        <end position="24"/>
    </location>
</feature>
<gene>
    <name evidence="2" type="ORF">FDENT_684</name>
</gene>
<feature type="region of interest" description="Disordered" evidence="1">
    <location>
        <begin position="1"/>
        <end position="39"/>
    </location>
</feature>
<dbReference type="PANTHER" id="PTHR38116">
    <property type="entry name" value="CHROMOSOME 7, WHOLE GENOME SHOTGUN SEQUENCE"/>
    <property type="match status" value="1"/>
</dbReference>
<proteinExistence type="predicted"/>
<reference evidence="2 3" key="1">
    <citation type="submission" date="2020-05" db="EMBL/GenBank/DDBJ databases">
        <title>Identification and distribution of gene clusters putatively required for synthesis of sphingolipid metabolism inhibitors in phylogenetically diverse species of the filamentous fungus Fusarium.</title>
        <authorList>
            <person name="Kim H.-S."/>
            <person name="Busman M."/>
            <person name="Brown D.W."/>
            <person name="Divon H."/>
            <person name="Uhlig S."/>
            <person name="Proctor R.H."/>
        </authorList>
    </citation>
    <scope>NUCLEOTIDE SEQUENCE [LARGE SCALE GENOMIC DNA]</scope>
    <source>
        <strain evidence="2 3">NRRL 25311</strain>
    </source>
</reference>
<evidence type="ECO:0000313" key="2">
    <source>
        <dbReference type="EMBL" id="KAF5695125.1"/>
    </source>
</evidence>
<keyword evidence="3" id="KW-1185">Reference proteome</keyword>
<comment type="caution">
    <text evidence="2">The sequence shown here is derived from an EMBL/GenBank/DDBJ whole genome shotgun (WGS) entry which is preliminary data.</text>
</comment>
<dbReference type="PANTHER" id="PTHR38116:SF1">
    <property type="entry name" value="BZIP DOMAIN-CONTAINING PROTEIN"/>
    <property type="match status" value="1"/>
</dbReference>
<dbReference type="Pfam" id="PF11905">
    <property type="entry name" value="DUF3425"/>
    <property type="match status" value="1"/>
</dbReference>
<evidence type="ECO:0000256" key="1">
    <source>
        <dbReference type="SAM" id="MobiDB-lite"/>
    </source>
</evidence>
<organism evidence="2 3">
    <name type="scientific">Fusarium denticulatum</name>
    <dbReference type="NCBI Taxonomy" id="48507"/>
    <lineage>
        <taxon>Eukaryota</taxon>
        <taxon>Fungi</taxon>
        <taxon>Dikarya</taxon>
        <taxon>Ascomycota</taxon>
        <taxon>Pezizomycotina</taxon>
        <taxon>Sordariomycetes</taxon>
        <taxon>Hypocreomycetidae</taxon>
        <taxon>Hypocreales</taxon>
        <taxon>Nectriaceae</taxon>
        <taxon>Fusarium</taxon>
        <taxon>Fusarium fujikuroi species complex</taxon>
    </lineage>
</organism>
<sequence length="492" mass="55740">MEDAERKQRRKLQNRINQRARRNRMNNDDTTKTRAKQQRPTIGVKLWRVDEFGLEAGAEDDECCITKQDPRLFLTTIYKGTLSSADVELYSQQLDMHQRLRALTSGASPLSDHLLHLINYNAFRGLFQNKVTVSQVTNHLVLEEGRTEKLDVMVGLKRDAICVEAGQDIPPHLRPTALQSTKVHATWIDFIPFAKMRDNLITHHDHFNHRLLVTDIIGDLLEDIMFNKYGEGTGPRGGRLVSRGKPSDYASDRRGLIIWGEPNRMESWEATPRFLERWGWAVEGCPELMRATNHWRALRGNGVGFGILWNREVKSIDVSMTSTIVMIDDIHDSSSSSTIQHKSQHRSSKPSQKFSNPRKYILYSSQFFETMAIARQTLSSFRRVPTVASALRYQPVLSPYTSIRMNSGKVKTPVSSDPNHDKNNPPVADHSDGAMASLKGAPGKRDAGSFEDKNMTEKEKKTNSQNAQEQDSREGSSGEAGHFEKSGRKPKM</sequence>
<accession>A0A8H5XKF4</accession>
<name>A0A8H5XKF4_9HYPO</name>
<evidence type="ECO:0008006" key="4">
    <source>
        <dbReference type="Google" id="ProtNLM"/>
    </source>
</evidence>
<dbReference type="InterPro" id="IPR021833">
    <property type="entry name" value="DUF3425"/>
</dbReference>
<feature type="compositionally biased region" description="Basic and acidic residues" evidence="1">
    <location>
        <begin position="443"/>
        <end position="462"/>
    </location>
</feature>
<feature type="compositionally biased region" description="Basic and acidic residues" evidence="1">
    <location>
        <begin position="470"/>
        <end position="492"/>
    </location>
</feature>
<dbReference type="EMBL" id="JAAOAK010000014">
    <property type="protein sequence ID" value="KAF5695125.1"/>
    <property type="molecule type" value="Genomic_DNA"/>
</dbReference>